<name>A0A1I4S927_9GAMM</name>
<protein>
    <recommendedName>
        <fullName evidence="3">Dehydrogenase</fullName>
    </recommendedName>
</protein>
<dbReference type="OrthoDB" id="6088965at2"/>
<dbReference type="Proteomes" id="UP000243629">
    <property type="component" value="Unassembled WGS sequence"/>
</dbReference>
<sequence length="132" mass="15604">MSAQSSYHAYHLALLESLFDTLHAQAMLMDQLPEESHEPFMERFAELLQELRLNQRDCLYEGQEILCQIISRYPQIAHLIPRELLWFFGGDCLHFMPDEEIARFQALDEQRALVEARGEHFDWASAMHQRLQ</sequence>
<dbReference type="EMBL" id="FOUI01000009">
    <property type="protein sequence ID" value="SFM60841.1"/>
    <property type="molecule type" value="Genomic_DNA"/>
</dbReference>
<reference evidence="2" key="1">
    <citation type="submission" date="2016-10" db="EMBL/GenBank/DDBJ databases">
        <authorList>
            <person name="Varghese N."/>
            <person name="Submissions S."/>
        </authorList>
    </citation>
    <scope>NUCLEOTIDE SEQUENCE [LARGE SCALE GENOMIC DNA]</scope>
    <source>
        <strain evidence="2">DSM 24213</strain>
    </source>
</reference>
<dbReference type="STRING" id="1720063.SAMN05216217_10964"/>
<gene>
    <name evidence="1" type="ORF">SAMN05216217_10964</name>
</gene>
<keyword evidence="2" id="KW-1185">Reference proteome</keyword>
<evidence type="ECO:0000313" key="1">
    <source>
        <dbReference type="EMBL" id="SFM60841.1"/>
    </source>
</evidence>
<dbReference type="AlphaFoldDB" id="A0A1I4S927"/>
<proteinExistence type="predicted"/>
<evidence type="ECO:0008006" key="3">
    <source>
        <dbReference type="Google" id="ProtNLM"/>
    </source>
</evidence>
<dbReference type="NCBIfam" id="NF041512">
    <property type="entry name" value="PA2817_fam"/>
    <property type="match status" value="1"/>
</dbReference>
<accession>A0A1I4S927</accession>
<organism evidence="1 2">
    <name type="scientific">Halopseudomonas yangmingensis</name>
    <dbReference type="NCBI Taxonomy" id="1720063"/>
    <lineage>
        <taxon>Bacteria</taxon>
        <taxon>Pseudomonadati</taxon>
        <taxon>Pseudomonadota</taxon>
        <taxon>Gammaproteobacteria</taxon>
        <taxon>Pseudomonadales</taxon>
        <taxon>Pseudomonadaceae</taxon>
        <taxon>Halopseudomonas</taxon>
    </lineage>
</organism>
<dbReference type="RefSeq" id="WP_093476091.1">
    <property type="nucleotide sequence ID" value="NZ_FOUI01000009.1"/>
</dbReference>
<dbReference type="InterPro" id="IPR048156">
    <property type="entry name" value="PA2817-like"/>
</dbReference>
<evidence type="ECO:0000313" key="2">
    <source>
        <dbReference type="Proteomes" id="UP000243629"/>
    </source>
</evidence>